<feature type="region of interest" description="Disordered" evidence="2">
    <location>
        <begin position="1"/>
        <end position="87"/>
    </location>
</feature>
<evidence type="ECO:0000313" key="3">
    <source>
        <dbReference type="EMBL" id="KAF8477653.1"/>
    </source>
</evidence>
<evidence type="ECO:0000256" key="2">
    <source>
        <dbReference type="SAM" id="MobiDB-lite"/>
    </source>
</evidence>
<feature type="region of interest" description="Disordered" evidence="2">
    <location>
        <begin position="1164"/>
        <end position="1203"/>
    </location>
</feature>
<gene>
    <name evidence="3" type="ORF">DFH94DRAFT_854895</name>
</gene>
<reference evidence="3" key="2">
    <citation type="journal article" date="2020" name="Nat. Commun.">
        <title>Large-scale genome sequencing of mycorrhizal fungi provides insights into the early evolution of symbiotic traits.</title>
        <authorList>
            <person name="Miyauchi S."/>
            <person name="Kiss E."/>
            <person name="Kuo A."/>
            <person name="Drula E."/>
            <person name="Kohler A."/>
            <person name="Sanchez-Garcia M."/>
            <person name="Morin E."/>
            <person name="Andreopoulos B."/>
            <person name="Barry K.W."/>
            <person name="Bonito G."/>
            <person name="Buee M."/>
            <person name="Carver A."/>
            <person name="Chen C."/>
            <person name="Cichocki N."/>
            <person name="Clum A."/>
            <person name="Culley D."/>
            <person name="Crous P.W."/>
            <person name="Fauchery L."/>
            <person name="Girlanda M."/>
            <person name="Hayes R.D."/>
            <person name="Keri Z."/>
            <person name="LaButti K."/>
            <person name="Lipzen A."/>
            <person name="Lombard V."/>
            <person name="Magnuson J."/>
            <person name="Maillard F."/>
            <person name="Murat C."/>
            <person name="Nolan M."/>
            <person name="Ohm R.A."/>
            <person name="Pangilinan J."/>
            <person name="Pereira M.F."/>
            <person name="Perotto S."/>
            <person name="Peter M."/>
            <person name="Pfister S."/>
            <person name="Riley R."/>
            <person name="Sitrit Y."/>
            <person name="Stielow J.B."/>
            <person name="Szollosi G."/>
            <person name="Zifcakova L."/>
            <person name="Stursova M."/>
            <person name="Spatafora J.W."/>
            <person name="Tedersoo L."/>
            <person name="Vaario L.M."/>
            <person name="Yamada A."/>
            <person name="Yan M."/>
            <person name="Wang P."/>
            <person name="Xu J."/>
            <person name="Bruns T."/>
            <person name="Baldrian P."/>
            <person name="Vilgalys R."/>
            <person name="Dunand C."/>
            <person name="Henrissat B."/>
            <person name="Grigoriev I.V."/>
            <person name="Hibbett D."/>
            <person name="Nagy L.G."/>
            <person name="Martin F.M."/>
        </authorList>
    </citation>
    <scope>NUCLEOTIDE SEQUENCE</scope>
    <source>
        <strain evidence="3">Prilba</strain>
    </source>
</reference>
<organism evidence="3 4">
    <name type="scientific">Russula ochroleuca</name>
    <dbReference type="NCBI Taxonomy" id="152965"/>
    <lineage>
        <taxon>Eukaryota</taxon>
        <taxon>Fungi</taxon>
        <taxon>Dikarya</taxon>
        <taxon>Basidiomycota</taxon>
        <taxon>Agaricomycotina</taxon>
        <taxon>Agaricomycetes</taxon>
        <taxon>Russulales</taxon>
        <taxon>Russulaceae</taxon>
        <taxon>Russula</taxon>
    </lineage>
</organism>
<keyword evidence="4" id="KW-1185">Reference proteome</keyword>
<evidence type="ECO:0000313" key="4">
    <source>
        <dbReference type="Proteomes" id="UP000759537"/>
    </source>
</evidence>
<dbReference type="InterPro" id="IPR018247">
    <property type="entry name" value="EF_Hand_1_Ca_BS"/>
</dbReference>
<feature type="region of interest" description="Disordered" evidence="2">
    <location>
        <begin position="379"/>
        <end position="404"/>
    </location>
</feature>
<protein>
    <recommendedName>
        <fullName evidence="5">EF-hand domain-containing protein</fullName>
    </recommendedName>
</protein>
<proteinExistence type="predicted"/>
<dbReference type="EMBL" id="WHVB01000013">
    <property type="protein sequence ID" value="KAF8477653.1"/>
    <property type="molecule type" value="Genomic_DNA"/>
</dbReference>
<evidence type="ECO:0000256" key="1">
    <source>
        <dbReference type="SAM" id="Coils"/>
    </source>
</evidence>
<feature type="compositionally biased region" description="Basic and acidic residues" evidence="2">
    <location>
        <begin position="384"/>
        <end position="404"/>
    </location>
</feature>
<sequence length="1310" mass="148012">MSLSHLLRKLAQPNPARPAPVDAGRARHWGWKTSSTDDHPSLSPTPTPPRKSTAETPTPEAGVCEVPLAGPSVQNNPSVEPHQERTLAPRPAPDNLAEAWNLVKSGPSESQLNQRLGAFDDTVATLSDNAGRFQSFASTATGAVEKTAIGKSVKEGIDKFFEGMPWFMNALDAVADIHPIIHGVVLVFKTVYTLELNRRENDKRIIALYVEMKDMMGALLILKYVENVKHVAPDGTSLEDRLRLLVDRTADDIKLCSNSCDTYMKKKLPAKVLQGPSWNAKFLEFVELFTKRRRVFEFELSIHTTQGIDKANTKLGTIGDKIHVLDEKMDVMITVFQQLVSPEEKQISALVAKMGGASVLQNNDKMLLFLDETANKASSTAGIEGHRAPRAKPTDAEPDADDIRNDIFEDPNAAAEKNRIVFFRKFEAQKNQIMDELTHVVERESDRVIRDLKDGPHERIIDRSIYEIWTEMAWRGNVKARHFVLALRDYYLEKVASESTSVRGISSSVISGSQHSDAWAIRFIDIMRLQPILEAIDDDASGFITIEEMNRFTVSRPASWSLPHWVAFWAVGYRASIIEYAKKIEDLFAKMEGVRANVLPPNRESIDDYFTYVWEPVHTLTAAALSLQPGPNNQEKFRPYLEAEEARLGANLEAVDYILDGTDTLQLITGVGRIEKSVFPLLYLLMKRHYEIMRTMRTKVVDSRELWHSVESVFYVHDAIGYRVDDLTYIFSQQKLDPGKEFQNFAHGIFKYFHDRKALWSVDYVRSLNPPVIPYNDANEDQNIKVKDVLRYEYMDDLSLDDWVYDGHSIDDFPNYRDVEPPLKDILGHWHGYLYEGKGIRETDGTDSMVTLVLEPAKGEHAVKANAWSNRGRYTVTGSWFKGENDVIRIKLKMTFQSAFWAPMYFNGSFDPERDALTGVWDASANPENSSGPMEFRRILPRYLTVYPSIKELSDNKPRALWNFAIAAVRNDIRRDRWSWSYFSQRRDDRQTMISLTIRSLFFGRPPDEGDVQKLCAAVQRLTPADACFYFSRINRIRAYTWVHANAWCDSCDGCIGGARLFCLDCANKNTEAYNALDLCSAPECIAARVTNRKDLEGVHEPSHKLVKVRTAVLKRQHGRAHTAAQKAFKRVEPFCKKIADVSKLPEKERIALNAKDIFSSKSPNGYPANGLSTPNGAQGDPEANGVGDTAQEPSSQTRGSELPVCRNCEGALSFPFWYCIFCEDDLFICDSCDKDGVPDPTRCSGKHTEEHHLIRCMLPEKVKEQASSTEQCLKALEERFDNIETRLGDLGSKMGNIEQLLQGLANKFG</sequence>
<keyword evidence="1" id="KW-0175">Coiled coil</keyword>
<name>A0A9P5MSD2_9AGAM</name>
<dbReference type="Proteomes" id="UP000759537">
    <property type="component" value="Unassembled WGS sequence"/>
</dbReference>
<reference evidence="3" key="1">
    <citation type="submission" date="2019-10" db="EMBL/GenBank/DDBJ databases">
        <authorList>
            <consortium name="DOE Joint Genome Institute"/>
            <person name="Kuo A."/>
            <person name="Miyauchi S."/>
            <person name="Kiss E."/>
            <person name="Drula E."/>
            <person name="Kohler A."/>
            <person name="Sanchez-Garcia M."/>
            <person name="Andreopoulos B."/>
            <person name="Barry K.W."/>
            <person name="Bonito G."/>
            <person name="Buee M."/>
            <person name="Carver A."/>
            <person name="Chen C."/>
            <person name="Cichocki N."/>
            <person name="Clum A."/>
            <person name="Culley D."/>
            <person name="Crous P.W."/>
            <person name="Fauchery L."/>
            <person name="Girlanda M."/>
            <person name="Hayes R."/>
            <person name="Keri Z."/>
            <person name="LaButti K."/>
            <person name="Lipzen A."/>
            <person name="Lombard V."/>
            <person name="Magnuson J."/>
            <person name="Maillard F."/>
            <person name="Morin E."/>
            <person name="Murat C."/>
            <person name="Nolan M."/>
            <person name="Ohm R."/>
            <person name="Pangilinan J."/>
            <person name="Pereira M."/>
            <person name="Perotto S."/>
            <person name="Peter M."/>
            <person name="Riley R."/>
            <person name="Sitrit Y."/>
            <person name="Stielow B."/>
            <person name="Szollosi G."/>
            <person name="Zifcakova L."/>
            <person name="Stursova M."/>
            <person name="Spatafora J.W."/>
            <person name="Tedersoo L."/>
            <person name="Vaario L.-M."/>
            <person name="Yamada A."/>
            <person name="Yan M."/>
            <person name="Wang P."/>
            <person name="Xu J."/>
            <person name="Bruns T."/>
            <person name="Baldrian P."/>
            <person name="Vilgalys R."/>
            <person name="Henrissat B."/>
            <person name="Grigoriev I.V."/>
            <person name="Hibbett D."/>
            <person name="Nagy L.G."/>
            <person name="Martin F.M."/>
        </authorList>
    </citation>
    <scope>NUCLEOTIDE SEQUENCE</scope>
    <source>
        <strain evidence="3">Prilba</strain>
    </source>
</reference>
<accession>A0A9P5MSD2</accession>
<feature type="coiled-coil region" evidence="1">
    <location>
        <begin position="1267"/>
        <end position="1294"/>
    </location>
</feature>
<dbReference type="OrthoDB" id="2122982at2759"/>
<dbReference type="PROSITE" id="PS00018">
    <property type="entry name" value="EF_HAND_1"/>
    <property type="match status" value="1"/>
</dbReference>
<evidence type="ECO:0008006" key="5">
    <source>
        <dbReference type="Google" id="ProtNLM"/>
    </source>
</evidence>
<comment type="caution">
    <text evidence="3">The sequence shown here is derived from an EMBL/GenBank/DDBJ whole genome shotgun (WGS) entry which is preliminary data.</text>
</comment>